<evidence type="ECO:0000313" key="4">
    <source>
        <dbReference type="EMBL" id="AWW41502.1"/>
    </source>
</evidence>
<dbReference type="InterPro" id="IPR008030">
    <property type="entry name" value="NmrA-like"/>
</dbReference>
<dbReference type="EMBL" id="CP030073">
    <property type="protein sequence ID" value="AWW41502.1"/>
    <property type="molecule type" value="Genomic_DNA"/>
</dbReference>
<dbReference type="SUPFAM" id="SSF51735">
    <property type="entry name" value="NAD(P)-binding Rossmann-fold domains"/>
    <property type="match status" value="1"/>
</dbReference>
<keyword evidence="5" id="KW-1185">Reference proteome</keyword>
<comment type="similarity">
    <text evidence="1">Belongs to the NmrA-type oxidoreductase family.</text>
</comment>
<dbReference type="InterPro" id="IPR036291">
    <property type="entry name" value="NAD(P)-bd_dom_sf"/>
</dbReference>
<dbReference type="KEGG" id="scad:DN051_36535"/>
<dbReference type="Gene3D" id="3.40.50.720">
    <property type="entry name" value="NAD(P)-binding Rossmann-like Domain"/>
    <property type="match status" value="1"/>
</dbReference>
<sequence>MVDDPILVLAATGGQGKAVTDALLARGAKVRAMVRNPESPAARLLAVEGVDVVTGSLSDRLSLGAAMEGVAGVFAYTTPFDAGVEAEVAQGRAILAAAGEKRVPHLVFSSVAGADQGSGVPHFDSKARIEAELVSGDVPHTILGPTYFFDNALGGAQRLLSGALDLPLPSHKPLQQLARADHGAFAAGVLLNPTPYLGRRIELASDAPTPAQMAATLSGALGRVVRHEYFPLDAIGDPDMHAMWTFLDGPGYRVDIPTLHTAHPEISWTSFADWAQLTFAADH</sequence>
<dbReference type="PANTHER" id="PTHR42748">
    <property type="entry name" value="NITROGEN METABOLITE REPRESSION PROTEIN NMRA FAMILY MEMBER"/>
    <property type="match status" value="1"/>
</dbReference>
<reference evidence="4 5" key="1">
    <citation type="journal article" date="2019" name="Int. J. Syst. Evol. Microbiol.">
        <title>Streptomyces cadmiisoli sp. nov., a novel actinomycete isolated from cadmium-contaminated soil.</title>
        <authorList>
            <person name="Li K."/>
            <person name="Tang X."/>
            <person name="Zhao J."/>
            <person name="Guo Y."/>
            <person name="Tang Y."/>
            <person name="Gao J."/>
        </authorList>
    </citation>
    <scope>NUCLEOTIDE SEQUENCE [LARGE SCALE GENOMIC DNA]</scope>
    <source>
        <strain evidence="4 5">ZFG47</strain>
    </source>
</reference>
<evidence type="ECO:0000313" key="5">
    <source>
        <dbReference type="Proteomes" id="UP000249616"/>
    </source>
</evidence>
<protein>
    <submittedName>
        <fullName evidence="4">NmrA/HSCARG family protein</fullName>
    </submittedName>
</protein>
<dbReference type="CDD" id="cd05251">
    <property type="entry name" value="NmrA_like_SDR_a"/>
    <property type="match status" value="1"/>
</dbReference>
<proteinExistence type="inferred from homology"/>
<dbReference type="InterPro" id="IPR051164">
    <property type="entry name" value="NmrA-like_oxidored"/>
</dbReference>
<dbReference type="Proteomes" id="UP000249616">
    <property type="component" value="Chromosome"/>
</dbReference>
<name>A0A2Z4J8G8_9ACTN</name>
<evidence type="ECO:0000256" key="2">
    <source>
        <dbReference type="ARBA" id="ARBA00022857"/>
    </source>
</evidence>
<dbReference type="PANTHER" id="PTHR42748:SF7">
    <property type="entry name" value="NMRA LIKE REDOX SENSOR 1-RELATED"/>
    <property type="match status" value="1"/>
</dbReference>
<organism evidence="4 5">
    <name type="scientific">Streptomyces cadmiisoli</name>
    <dbReference type="NCBI Taxonomy" id="2184053"/>
    <lineage>
        <taxon>Bacteria</taxon>
        <taxon>Bacillati</taxon>
        <taxon>Actinomycetota</taxon>
        <taxon>Actinomycetes</taxon>
        <taxon>Kitasatosporales</taxon>
        <taxon>Streptomycetaceae</taxon>
        <taxon>Streptomyces</taxon>
        <taxon>Streptomyces aurantiacus group</taxon>
    </lineage>
</organism>
<evidence type="ECO:0000259" key="3">
    <source>
        <dbReference type="Pfam" id="PF05368"/>
    </source>
</evidence>
<feature type="domain" description="NmrA-like" evidence="3">
    <location>
        <begin position="5"/>
        <end position="235"/>
    </location>
</feature>
<accession>A0A2Z4J8G8</accession>
<keyword evidence="2" id="KW-0521">NADP</keyword>
<dbReference type="RefSeq" id="WP_112440998.1">
    <property type="nucleotide sequence ID" value="NZ_CP030073.1"/>
</dbReference>
<evidence type="ECO:0000256" key="1">
    <source>
        <dbReference type="ARBA" id="ARBA00006328"/>
    </source>
</evidence>
<gene>
    <name evidence="4" type="ORF">DN051_36535</name>
</gene>
<dbReference type="Gene3D" id="3.90.25.10">
    <property type="entry name" value="UDP-galactose 4-epimerase, domain 1"/>
    <property type="match status" value="1"/>
</dbReference>
<dbReference type="AlphaFoldDB" id="A0A2Z4J8G8"/>
<dbReference type="Pfam" id="PF05368">
    <property type="entry name" value="NmrA"/>
    <property type="match status" value="1"/>
</dbReference>